<protein>
    <submittedName>
        <fullName evidence="7">Endoribonuclease Dicer-like protein 1</fullName>
    </submittedName>
</protein>
<feature type="domain" description="Helicase ATP-binding" evidence="4">
    <location>
        <begin position="653"/>
        <end position="807"/>
    </location>
</feature>
<evidence type="ECO:0000313" key="7">
    <source>
        <dbReference type="EMBL" id="PSC71065.1"/>
    </source>
</evidence>
<dbReference type="GO" id="GO:0003676">
    <property type="term" value="F:nucleic acid binding"/>
    <property type="evidence" value="ECO:0007669"/>
    <property type="project" value="InterPro"/>
</dbReference>
<dbReference type="GO" id="GO:0005737">
    <property type="term" value="C:cytoplasm"/>
    <property type="evidence" value="ECO:0007669"/>
    <property type="project" value="TreeGrafter"/>
</dbReference>
<evidence type="ECO:0000256" key="2">
    <source>
        <dbReference type="ARBA" id="ARBA00022840"/>
    </source>
</evidence>
<reference evidence="7 8" key="1">
    <citation type="journal article" date="2018" name="Plant J.">
        <title>Genome sequences of Chlorella sorokiniana UTEX 1602 and Micractinium conductrix SAG 241.80: implications to maltose excretion by a green alga.</title>
        <authorList>
            <person name="Arriola M.B."/>
            <person name="Velmurugan N."/>
            <person name="Zhang Y."/>
            <person name="Plunkett M.H."/>
            <person name="Hondzo H."/>
            <person name="Barney B.M."/>
        </authorList>
    </citation>
    <scope>NUCLEOTIDE SEQUENCE [LARGE SCALE GENOMIC DNA]</scope>
    <source>
        <strain evidence="7 8">SAG 241.80</strain>
    </source>
</reference>
<feature type="domain" description="Helicase C-terminal" evidence="5">
    <location>
        <begin position="1052"/>
        <end position="1220"/>
    </location>
</feature>
<dbReference type="SUPFAM" id="SSF52540">
    <property type="entry name" value="P-loop containing nucleoside triphosphate hydrolases"/>
    <property type="match status" value="1"/>
</dbReference>
<accession>A0A2P6VAF5</accession>
<dbReference type="STRING" id="554055.A0A2P6VAF5"/>
<comment type="caution">
    <text evidence="7">The sequence shown here is derived from an EMBL/GenBank/DDBJ whole genome shotgun (WGS) entry which is preliminary data.</text>
</comment>
<feature type="region of interest" description="Disordered" evidence="3">
    <location>
        <begin position="299"/>
        <end position="322"/>
    </location>
</feature>
<evidence type="ECO:0000256" key="1">
    <source>
        <dbReference type="ARBA" id="ARBA00022741"/>
    </source>
</evidence>
<keyword evidence="8" id="KW-1185">Reference proteome</keyword>
<gene>
    <name evidence="7" type="ORF">C2E20_5587</name>
</gene>
<dbReference type="Pfam" id="PF00271">
    <property type="entry name" value="Helicase_C"/>
    <property type="match status" value="1"/>
</dbReference>
<dbReference type="Pfam" id="PF00270">
    <property type="entry name" value="DEAD"/>
    <property type="match status" value="1"/>
</dbReference>
<evidence type="ECO:0000259" key="6">
    <source>
        <dbReference type="PROSITE" id="PS51688"/>
    </source>
</evidence>
<dbReference type="InterPro" id="IPR030392">
    <property type="entry name" value="S74_ICA"/>
</dbReference>
<dbReference type="Gene3D" id="3.40.50.300">
    <property type="entry name" value="P-loop containing nucleotide triphosphate hydrolases"/>
    <property type="match status" value="2"/>
</dbReference>
<dbReference type="AlphaFoldDB" id="A0A2P6VAF5"/>
<dbReference type="InterPro" id="IPR051363">
    <property type="entry name" value="RLR_Helicase"/>
</dbReference>
<dbReference type="PANTHER" id="PTHR14074:SF16">
    <property type="entry name" value="ANTIVIRAL INNATE IMMUNE RESPONSE RECEPTOR RIG-I"/>
    <property type="match status" value="1"/>
</dbReference>
<organism evidence="7 8">
    <name type="scientific">Micractinium conductrix</name>
    <dbReference type="NCBI Taxonomy" id="554055"/>
    <lineage>
        <taxon>Eukaryota</taxon>
        <taxon>Viridiplantae</taxon>
        <taxon>Chlorophyta</taxon>
        <taxon>core chlorophytes</taxon>
        <taxon>Trebouxiophyceae</taxon>
        <taxon>Chlorellales</taxon>
        <taxon>Chlorellaceae</taxon>
        <taxon>Chlorella clade</taxon>
        <taxon>Micractinium</taxon>
    </lineage>
</organism>
<dbReference type="InterPro" id="IPR014001">
    <property type="entry name" value="Helicase_ATP-bd"/>
</dbReference>
<keyword evidence="1" id="KW-0547">Nucleotide-binding</keyword>
<name>A0A2P6VAF5_9CHLO</name>
<keyword evidence="2" id="KW-0067">ATP-binding</keyword>
<feature type="domain" description="Peptidase S74" evidence="6">
    <location>
        <begin position="361"/>
        <end position="460"/>
    </location>
</feature>
<evidence type="ECO:0000313" key="8">
    <source>
        <dbReference type="Proteomes" id="UP000239649"/>
    </source>
</evidence>
<dbReference type="Gene3D" id="1.10.10.10">
    <property type="entry name" value="Winged helix-like DNA-binding domain superfamily/Winged helix DNA-binding domain"/>
    <property type="match status" value="1"/>
</dbReference>
<dbReference type="InterPro" id="IPR027417">
    <property type="entry name" value="P-loop_NTPase"/>
</dbReference>
<dbReference type="PROSITE" id="PS51688">
    <property type="entry name" value="ICA"/>
    <property type="match status" value="1"/>
</dbReference>
<feature type="region of interest" description="Disordered" evidence="3">
    <location>
        <begin position="526"/>
        <end position="553"/>
    </location>
</feature>
<dbReference type="PROSITE" id="PS51194">
    <property type="entry name" value="HELICASE_CTER"/>
    <property type="match status" value="1"/>
</dbReference>
<dbReference type="Pfam" id="PF13884">
    <property type="entry name" value="Peptidase_S74"/>
    <property type="match status" value="1"/>
</dbReference>
<dbReference type="PANTHER" id="PTHR14074">
    <property type="entry name" value="HELICASE WITH DEATH DOMAIN-RELATED"/>
    <property type="match status" value="1"/>
</dbReference>
<dbReference type="GO" id="GO:0005524">
    <property type="term" value="F:ATP binding"/>
    <property type="evidence" value="ECO:0007669"/>
    <property type="project" value="UniProtKB-KW"/>
</dbReference>
<feature type="compositionally biased region" description="Acidic residues" evidence="3">
    <location>
        <begin position="531"/>
        <end position="550"/>
    </location>
</feature>
<dbReference type="InterPro" id="IPR036388">
    <property type="entry name" value="WH-like_DNA-bd_sf"/>
</dbReference>
<dbReference type="PROSITE" id="PS51192">
    <property type="entry name" value="HELICASE_ATP_BIND_1"/>
    <property type="match status" value="1"/>
</dbReference>
<evidence type="ECO:0000259" key="4">
    <source>
        <dbReference type="PROSITE" id="PS51192"/>
    </source>
</evidence>
<proteinExistence type="predicted"/>
<sequence>MEVAGSGALPAGPGALPGELALVAPRLDAGQQVPDQQHLQLLELQAQVPEDALHPQIAELNEPGAAAARLVLAGTTEPSVKLPGLIERHLMTAGRKSVLVFLPESEQERKSKRQRELPADVKYDGSLSGRVNFLFSDAPKRTPLIGKRTKVLKRQQDGSAVRQITVHEVRCVVQVLAAQVQTYIVLPSLELTDDGTAAPPLELKDDGTAVLRIGQAGRFSGARQVVRLAGMGDGFDGFYAVVAADNQGALSIKLPKKEAAEAEEEIQEAVAAGRVTVREEYVLYPLILYQFMLDREPPPQQLEQQEQQPVPPPGAFPEGGEQHYARLTVGPPARGDLHALEVEGSANITGELHTRGQLVTSDARCKEEIRAAFVEVDRAVDIARDITVCMYRYRGSDTQHLGVIAQGVHAALQKHGAEDLNLVRQGPQGLLSVDFGGLQVLALAALQKVASDCEEQAALLLAVMGRLQQLETARAQWAAGAAGGGGGGSDVLRAASGATMTSSASGAALSAASSMVLLLDSGDVEMASSEGGEEEEGGEEADGKEEEEAGELAGMSAEQAVNWLVDRLSDEPGSRGAYKAVAYKLSLAALWECYQEAANEPPGMVADGSRPRTRGGQFLWLAKKRVAAEKARQKREAAGLPQLELRDYQQRLMAAAQDGANVILVAPTGAGKTAVAIVHAQQLLEGDPEARVVFLAPTVTLVAQQADAFFAAPAFSSGTFKVDHRSRDNPLAPSEWAGALKASHVMVLTTQLFLNMLDAGVAHFSQIALLVLDECHHATGRHSVSKVLAHYHKSEKRTQILGLTASPVSKAGLQETYAALTALERNLDAKLVVLDEHDEELRRTVPTVEELELRVATSAQDASLARRLGAFTLKAVAAVEALCGELGVADKLGPLPREVVGMLSEGRWCSTAVHWTVAVAERLKAAQQGGAAQAAQAAQHDSSADGGVHQAAQHDATNALLLVRAAVAALALVADVGFEAAVRHLCGEYYAVAAKLVPADCRPAHGGDASHGGDMPVTAALLAVLAQEVDQAGVLADALSPEAAGALSRHPKFTALAGFLKERYAAQDAFHGIVFARTREAARSLAALILASPDLNFLESVQSFMGHGGGSAKGAGGGMSTKQQRAAMEQFRQPGRRLLVATAAAEEGIDVPHCEVVVRYSAVQTGRELVQSRGRARSLGSCFVHIIAEGSAEGEAAAVTKARREEESLRAALRGMALRE</sequence>
<evidence type="ECO:0000256" key="3">
    <source>
        <dbReference type="SAM" id="MobiDB-lite"/>
    </source>
</evidence>
<dbReference type="SMART" id="SM00490">
    <property type="entry name" value="HELICc"/>
    <property type="match status" value="1"/>
</dbReference>
<evidence type="ECO:0000259" key="5">
    <source>
        <dbReference type="PROSITE" id="PS51194"/>
    </source>
</evidence>
<dbReference type="Proteomes" id="UP000239649">
    <property type="component" value="Unassembled WGS sequence"/>
</dbReference>
<dbReference type="InterPro" id="IPR011545">
    <property type="entry name" value="DEAD/DEAH_box_helicase_dom"/>
</dbReference>
<dbReference type="EMBL" id="LHPF02000016">
    <property type="protein sequence ID" value="PSC71065.1"/>
    <property type="molecule type" value="Genomic_DNA"/>
</dbReference>
<dbReference type="InterPro" id="IPR001650">
    <property type="entry name" value="Helicase_C-like"/>
</dbReference>
<dbReference type="OrthoDB" id="515361at2759"/>
<dbReference type="SMART" id="SM00487">
    <property type="entry name" value="DEXDc"/>
    <property type="match status" value="1"/>
</dbReference>